<protein>
    <recommendedName>
        <fullName evidence="1">protein-ribulosamine 3-kinase</fullName>
        <ecNumber evidence="1">2.7.1.172</ecNumber>
    </recommendedName>
</protein>
<comment type="catalytic activity">
    <reaction evidence="2">
        <text>N(6)-D-ribulosyl-L-lysyl-[protein] + ATP = N(6)-(3-O-phospho-D-ribulosyl)-L-lysyl-[protein] + ADP + H(+)</text>
        <dbReference type="Rhea" id="RHEA:48432"/>
        <dbReference type="Rhea" id="RHEA-COMP:12103"/>
        <dbReference type="Rhea" id="RHEA-COMP:12104"/>
        <dbReference type="ChEBI" id="CHEBI:15378"/>
        <dbReference type="ChEBI" id="CHEBI:30616"/>
        <dbReference type="ChEBI" id="CHEBI:90418"/>
        <dbReference type="ChEBI" id="CHEBI:90420"/>
        <dbReference type="ChEBI" id="CHEBI:456216"/>
        <dbReference type="EC" id="2.7.1.172"/>
    </reaction>
    <physiologicalReaction direction="left-to-right" evidence="2">
        <dbReference type="Rhea" id="RHEA:48433"/>
    </physiologicalReaction>
</comment>
<evidence type="ECO:0000313" key="4">
    <source>
        <dbReference type="Proteomes" id="UP001303160"/>
    </source>
</evidence>
<dbReference type="Pfam" id="PF03881">
    <property type="entry name" value="Fructosamin_kin"/>
    <property type="match status" value="1"/>
</dbReference>
<dbReference type="PANTHER" id="PTHR12149">
    <property type="entry name" value="FRUCTOSAMINE 3 KINASE-RELATED PROTEIN"/>
    <property type="match status" value="1"/>
</dbReference>
<sequence>MDVTCLLMPISWFPDVEHLTSHITKLHRNVTSPDGKFGFGVTTHHGKAPIEHGSEDTWERYFTRTTRDLLEMEQQVRGEDNSIRELAVKWFERMLPRLLRPMETDGRKIRPVMLHGDLWHGNTGVD</sequence>
<proteinExistence type="predicted"/>
<dbReference type="InterPro" id="IPR011009">
    <property type="entry name" value="Kinase-like_dom_sf"/>
</dbReference>
<keyword evidence="4" id="KW-1185">Reference proteome</keyword>
<dbReference type="EMBL" id="MU863886">
    <property type="protein sequence ID" value="KAK4203918.1"/>
    <property type="molecule type" value="Genomic_DNA"/>
</dbReference>
<gene>
    <name evidence="3" type="ORF">QBC40DRAFT_314510</name>
</gene>
<evidence type="ECO:0000256" key="2">
    <source>
        <dbReference type="ARBA" id="ARBA00048655"/>
    </source>
</evidence>
<reference evidence="3" key="2">
    <citation type="submission" date="2023-05" db="EMBL/GenBank/DDBJ databases">
        <authorList>
            <consortium name="Lawrence Berkeley National Laboratory"/>
            <person name="Steindorff A."/>
            <person name="Hensen N."/>
            <person name="Bonometti L."/>
            <person name="Westerberg I."/>
            <person name="Brannstrom I.O."/>
            <person name="Guillou S."/>
            <person name="Cros-Aarteil S."/>
            <person name="Calhoun S."/>
            <person name="Haridas S."/>
            <person name="Kuo A."/>
            <person name="Mondo S."/>
            <person name="Pangilinan J."/>
            <person name="Riley R."/>
            <person name="Labutti K."/>
            <person name="Andreopoulos B."/>
            <person name="Lipzen A."/>
            <person name="Chen C."/>
            <person name="Yanf M."/>
            <person name="Daum C."/>
            <person name="Ng V."/>
            <person name="Clum A."/>
            <person name="Ohm R."/>
            <person name="Martin F."/>
            <person name="Silar P."/>
            <person name="Natvig D."/>
            <person name="Lalanne C."/>
            <person name="Gautier V."/>
            <person name="Ament-Velasquez S.L."/>
            <person name="Kruys A."/>
            <person name="Hutchinson M.I."/>
            <person name="Powell A.J."/>
            <person name="Barry K."/>
            <person name="Miller A.N."/>
            <person name="Grigoriev I.V."/>
            <person name="Debuchy R."/>
            <person name="Gladieux P."/>
            <person name="Thoren M.H."/>
            <person name="Johannesson H."/>
        </authorList>
    </citation>
    <scope>NUCLEOTIDE SEQUENCE</scope>
    <source>
        <strain evidence="3">CBS 315.58</strain>
    </source>
</reference>
<evidence type="ECO:0000256" key="1">
    <source>
        <dbReference type="ARBA" id="ARBA00011961"/>
    </source>
</evidence>
<comment type="caution">
    <text evidence="3">The sequence shown here is derived from an EMBL/GenBank/DDBJ whole genome shotgun (WGS) entry which is preliminary data.</text>
</comment>
<dbReference type="AlphaFoldDB" id="A0AAN7AY52"/>
<dbReference type="SUPFAM" id="SSF56112">
    <property type="entry name" value="Protein kinase-like (PK-like)"/>
    <property type="match status" value="1"/>
</dbReference>
<evidence type="ECO:0000313" key="3">
    <source>
        <dbReference type="EMBL" id="KAK4203918.1"/>
    </source>
</evidence>
<reference evidence="3" key="1">
    <citation type="journal article" date="2023" name="Mol. Phylogenet. Evol.">
        <title>Genome-scale phylogeny and comparative genomics of the fungal order Sordariales.</title>
        <authorList>
            <person name="Hensen N."/>
            <person name="Bonometti L."/>
            <person name="Westerberg I."/>
            <person name="Brannstrom I.O."/>
            <person name="Guillou S."/>
            <person name="Cros-Aarteil S."/>
            <person name="Calhoun S."/>
            <person name="Haridas S."/>
            <person name="Kuo A."/>
            <person name="Mondo S."/>
            <person name="Pangilinan J."/>
            <person name="Riley R."/>
            <person name="LaButti K."/>
            <person name="Andreopoulos B."/>
            <person name="Lipzen A."/>
            <person name="Chen C."/>
            <person name="Yan M."/>
            <person name="Daum C."/>
            <person name="Ng V."/>
            <person name="Clum A."/>
            <person name="Steindorff A."/>
            <person name="Ohm R.A."/>
            <person name="Martin F."/>
            <person name="Silar P."/>
            <person name="Natvig D.O."/>
            <person name="Lalanne C."/>
            <person name="Gautier V."/>
            <person name="Ament-Velasquez S.L."/>
            <person name="Kruys A."/>
            <person name="Hutchinson M.I."/>
            <person name="Powell A.J."/>
            <person name="Barry K."/>
            <person name="Miller A.N."/>
            <person name="Grigoriev I.V."/>
            <person name="Debuchy R."/>
            <person name="Gladieux P."/>
            <person name="Hiltunen Thoren M."/>
            <person name="Johannesson H."/>
        </authorList>
    </citation>
    <scope>NUCLEOTIDE SEQUENCE</scope>
    <source>
        <strain evidence="3">CBS 315.58</strain>
    </source>
</reference>
<dbReference type="PANTHER" id="PTHR12149:SF8">
    <property type="entry name" value="PROTEIN-RIBULOSAMINE 3-KINASE"/>
    <property type="match status" value="1"/>
</dbReference>
<dbReference type="GO" id="GO:0102193">
    <property type="term" value="F:protein-ribulosamine 3-kinase activity"/>
    <property type="evidence" value="ECO:0007669"/>
    <property type="project" value="UniProtKB-EC"/>
</dbReference>
<dbReference type="InterPro" id="IPR016477">
    <property type="entry name" value="Fructo-/Ketosamine-3-kinase"/>
</dbReference>
<dbReference type="EC" id="2.7.1.172" evidence="1"/>
<name>A0AAN7AY52_9PEZI</name>
<dbReference type="Proteomes" id="UP001303160">
    <property type="component" value="Unassembled WGS sequence"/>
</dbReference>
<accession>A0AAN7AY52</accession>
<dbReference type="Gene3D" id="3.90.1200.10">
    <property type="match status" value="1"/>
</dbReference>
<organism evidence="3 4">
    <name type="scientific">Triangularia verruculosa</name>
    <dbReference type="NCBI Taxonomy" id="2587418"/>
    <lineage>
        <taxon>Eukaryota</taxon>
        <taxon>Fungi</taxon>
        <taxon>Dikarya</taxon>
        <taxon>Ascomycota</taxon>
        <taxon>Pezizomycotina</taxon>
        <taxon>Sordariomycetes</taxon>
        <taxon>Sordariomycetidae</taxon>
        <taxon>Sordariales</taxon>
        <taxon>Podosporaceae</taxon>
        <taxon>Triangularia</taxon>
    </lineage>
</organism>